<dbReference type="SUPFAM" id="SSF109854">
    <property type="entry name" value="DinB/YfiT-like putative metalloenzymes"/>
    <property type="match status" value="1"/>
</dbReference>
<dbReference type="Proteomes" id="UP000295560">
    <property type="component" value="Unassembled WGS sequence"/>
</dbReference>
<dbReference type="InterPro" id="IPR024344">
    <property type="entry name" value="MDMPI_metal-binding"/>
</dbReference>
<feature type="domain" description="Mycothiol-dependent maleylpyruvate isomerase metal-binding" evidence="1">
    <location>
        <begin position="27"/>
        <end position="175"/>
    </location>
</feature>
<evidence type="ECO:0000313" key="3">
    <source>
        <dbReference type="Proteomes" id="UP000295560"/>
    </source>
</evidence>
<dbReference type="InterPro" id="IPR017517">
    <property type="entry name" value="Maleyloyr_isom"/>
</dbReference>
<dbReference type="InterPro" id="IPR034660">
    <property type="entry name" value="DinB/YfiT-like"/>
</dbReference>
<sequence>MTAAATTAPSTRRPALDRAAAMRLAADEYQRSLDLLRDLSGRDWTRKTACPGWDVRAMAGHCLGMAEFASSVREGARQYLAALRAFERDGGNPTDHLNALQIAEHRRLSGDELVERYAEVAPRAARSRRRRPALLRARSMGAVLLPDGTRERWTFGFMLDTVLTRDQWMHRIDIATATRRTPELTAEHDGVLVADVVAEWAGRHGEPCSLTLDGPAGGRWTFGSGGPELSFDAVEFCRITSGRGDGEGLMETPVAF</sequence>
<dbReference type="NCBIfam" id="TIGR03083">
    <property type="entry name" value="maleylpyruvate isomerase family mycothiol-dependent enzyme"/>
    <property type="match status" value="1"/>
</dbReference>
<dbReference type="AlphaFoldDB" id="A0A4R1HIZ6"/>
<protein>
    <submittedName>
        <fullName evidence="2">Uncharacterized protein (TIGR03083 family)</fullName>
    </submittedName>
</protein>
<reference evidence="2 3" key="1">
    <citation type="submission" date="2019-03" db="EMBL/GenBank/DDBJ databases">
        <title>Sequencing the genomes of 1000 actinobacteria strains.</title>
        <authorList>
            <person name="Klenk H.-P."/>
        </authorList>
    </citation>
    <scope>NUCLEOTIDE SEQUENCE [LARGE SCALE GENOMIC DNA]</scope>
    <source>
        <strain evidence="2 3">DSM 44969</strain>
    </source>
</reference>
<dbReference type="GO" id="GO:0046872">
    <property type="term" value="F:metal ion binding"/>
    <property type="evidence" value="ECO:0007669"/>
    <property type="project" value="InterPro"/>
</dbReference>
<dbReference type="Gene3D" id="1.20.120.450">
    <property type="entry name" value="dinb family like domain"/>
    <property type="match status" value="1"/>
</dbReference>
<dbReference type="OrthoDB" id="5185819at2"/>
<name>A0A4R1HIZ6_PSEEN</name>
<gene>
    <name evidence="2" type="ORF">EV378_4817</name>
</gene>
<organism evidence="2 3">
    <name type="scientific">Pseudonocardia endophytica</name>
    <dbReference type="NCBI Taxonomy" id="401976"/>
    <lineage>
        <taxon>Bacteria</taxon>
        <taxon>Bacillati</taxon>
        <taxon>Actinomycetota</taxon>
        <taxon>Actinomycetes</taxon>
        <taxon>Pseudonocardiales</taxon>
        <taxon>Pseudonocardiaceae</taxon>
        <taxon>Pseudonocardia</taxon>
    </lineage>
</organism>
<dbReference type="EMBL" id="SMFZ01000002">
    <property type="protein sequence ID" value="TCK20853.1"/>
    <property type="molecule type" value="Genomic_DNA"/>
</dbReference>
<proteinExistence type="predicted"/>
<accession>A0A4R1HIZ6</accession>
<dbReference type="Pfam" id="PF11716">
    <property type="entry name" value="MDMPI_N"/>
    <property type="match status" value="1"/>
</dbReference>
<dbReference type="RefSeq" id="WP_132429679.1">
    <property type="nucleotide sequence ID" value="NZ_SMFZ01000002.1"/>
</dbReference>
<keyword evidence="3" id="KW-1185">Reference proteome</keyword>
<evidence type="ECO:0000313" key="2">
    <source>
        <dbReference type="EMBL" id="TCK20853.1"/>
    </source>
</evidence>
<comment type="caution">
    <text evidence="2">The sequence shown here is derived from an EMBL/GenBank/DDBJ whole genome shotgun (WGS) entry which is preliminary data.</text>
</comment>
<evidence type="ECO:0000259" key="1">
    <source>
        <dbReference type="Pfam" id="PF11716"/>
    </source>
</evidence>